<keyword evidence="5 8" id="KW-1133">Transmembrane helix</keyword>
<sequence>MTDILLKLVEVSIWSGIAAVGFGILFNIPKTTIVTVFVLGFFAGIIKFSLINFGVSIILATFLGVLFIGCIGMPIAHKIHHPPVVFCIPPCIPMIPGYFAYETILAIMKFLILADDPSKKATLITAMVSNGFTMVFILISIAIGISLPLLLLRKNTVKKIEN</sequence>
<dbReference type="AlphaFoldDB" id="A0A516GR51"/>
<dbReference type="EMBL" id="CP041637">
    <property type="protein sequence ID" value="QDO94002.1"/>
    <property type="molecule type" value="Genomic_DNA"/>
</dbReference>
<dbReference type="Proteomes" id="UP000319209">
    <property type="component" value="Chromosome"/>
</dbReference>
<dbReference type="RefSeq" id="WP_143380891.1">
    <property type="nucleotide sequence ID" value="NZ_CP041637.1"/>
</dbReference>
<keyword evidence="3" id="KW-0997">Cell inner membrane</keyword>
<keyword evidence="2" id="KW-1003">Cell membrane</keyword>
<feature type="transmembrane region" description="Helical" evidence="8">
    <location>
        <begin position="57"/>
        <end position="77"/>
    </location>
</feature>
<reference evidence="10 11" key="1">
    <citation type="submission" date="2019-07" db="EMBL/GenBank/DDBJ databases">
        <title>Genome sequencing for Formosa sp. PS13.</title>
        <authorList>
            <person name="Park S.-J."/>
        </authorList>
    </citation>
    <scope>NUCLEOTIDE SEQUENCE [LARGE SCALE GENOMIC DNA]</scope>
    <source>
        <strain evidence="10 11">PS13</strain>
    </source>
</reference>
<protein>
    <submittedName>
        <fullName evidence="10">Threonine/serine exporter</fullName>
    </submittedName>
</protein>
<feature type="domain" description="Threonine/Serine exporter ThrE" evidence="9">
    <location>
        <begin position="13"/>
        <end position="149"/>
    </location>
</feature>
<evidence type="ECO:0000256" key="2">
    <source>
        <dbReference type="ARBA" id="ARBA00022475"/>
    </source>
</evidence>
<dbReference type="GO" id="GO:0015744">
    <property type="term" value="P:succinate transport"/>
    <property type="evidence" value="ECO:0007669"/>
    <property type="project" value="TreeGrafter"/>
</dbReference>
<keyword evidence="4 8" id="KW-0812">Transmembrane</keyword>
<dbReference type="PANTHER" id="PTHR34390">
    <property type="entry name" value="UPF0442 PROTEIN YJJB-RELATED"/>
    <property type="match status" value="1"/>
</dbReference>
<comment type="similarity">
    <text evidence="7">Belongs to the ThrE exporter (TC 2.A.79) family.</text>
</comment>
<comment type="subcellular location">
    <subcellularLocation>
        <location evidence="1">Cell membrane</location>
        <topology evidence="1">Multi-pass membrane protein</topology>
    </subcellularLocation>
</comment>
<dbReference type="Pfam" id="PF12821">
    <property type="entry name" value="ThrE_2"/>
    <property type="match status" value="1"/>
</dbReference>
<keyword evidence="11" id="KW-1185">Reference proteome</keyword>
<evidence type="ECO:0000256" key="7">
    <source>
        <dbReference type="ARBA" id="ARBA00034125"/>
    </source>
</evidence>
<evidence type="ECO:0000259" key="9">
    <source>
        <dbReference type="Pfam" id="PF12821"/>
    </source>
</evidence>
<feature type="transmembrane region" description="Helical" evidence="8">
    <location>
        <begin position="132"/>
        <end position="152"/>
    </location>
</feature>
<keyword evidence="6 8" id="KW-0472">Membrane</keyword>
<feature type="transmembrane region" description="Helical" evidence="8">
    <location>
        <begin position="33"/>
        <end position="51"/>
    </location>
</feature>
<evidence type="ECO:0000256" key="3">
    <source>
        <dbReference type="ARBA" id="ARBA00022519"/>
    </source>
</evidence>
<evidence type="ECO:0000256" key="8">
    <source>
        <dbReference type="SAM" id="Phobius"/>
    </source>
</evidence>
<dbReference type="PANTHER" id="PTHR34390:SF1">
    <property type="entry name" value="SUCCINATE TRANSPORTER SUBUNIT YJJB-RELATED"/>
    <property type="match status" value="1"/>
</dbReference>
<evidence type="ECO:0000256" key="1">
    <source>
        <dbReference type="ARBA" id="ARBA00004651"/>
    </source>
</evidence>
<feature type="transmembrane region" description="Helical" evidence="8">
    <location>
        <begin position="6"/>
        <end position="26"/>
    </location>
</feature>
<accession>A0A516GR51</accession>
<dbReference type="KEGG" id="fop:FNB79_08400"/>
<evidence type="ECO:0000313" key="11">
    <source>
        <dbReference type="Proteomes" id="UP000319209"/>
    </source>
</evidence>
<proteinExistence type="inferred from homology"/>
<evidence type="ECO:0000256" key="4">
    <source>
        <dbReference type="ARBA" id="ARBA00022692"/>
    </source>
</evidence>
<evidence type="ECO:0000256" key="6">
    <source>
        <dbReference type="ARBA" id="ARBA00023136"/>
    </source>
</evidence>
<gene>
    <name evidence="10" type="ORF">FNB79_08400</name>
</gene>
<dbReference type="GO" id="GO:0005886">
    <property type="term" value="C:plasma membrane"/>
    <property type="evidence" value="ECO:0007669"/>
    <property type="project" value="UniProtKB-SubCell"/>
</dbReference>
<evidence type="ECO:0000256" key="5">
    <source>
        <dbReference type="ARBA" id="ARBA00022989"/>
    </source>
</evidence>
<feature type="transmembrane region" description="Helical" evidence="8">
    <location>
        <begin position="84"/>
        <end position="112"/>
    </location>
</feature>
<dbReference type="InterPro" id="IPR024528">
    <property type="entry name" value="ThrE_2"/>
</dbReference>
<organism evidence="10 11">
    <name type="scientific">Formosa sediminum</name>
    <dbReference type="NCBI Taxonomy" id="2594004"/>
    <lineage>
        <taxon>Bacteria</taxon>
        <taxon>Pseudomonadati</taxon>
        <taxon>Bacteroidota</taxon>
        <taxon>Flavobacteriia</taxon>
        <taxon>Flavobacteriales</taxon>
        <taxon>Flavobacteriaceae</taxon>
        <taxon>Formosa</taxon>
    </lineage>
</organism>
<evidence type="ECO:0000313" key="10">
    <source>
        <dbReference type="EMBL" id="QDO94002.1"/>
    </source>
</evidence>
<dbReference type="InterPro" id="IPR050539">
    <property type="entry name" value="ThrE_Dicarb/AminoAcid_Exp"/>
</dbReference>
<name>A0A516GR51_9FLAO</name>
<dbReference type="OrthoDB" id="9810047at2"/>